<dbReference type="PANTHER" id="PTHR33295:SF18">
    <property type="entry name" value="AAA+ ATPASE DOMAIN-CONTAINING PROTEIN"/>
    <property type="match status" value="1"/>
</dbReference>
<evidence type="ECO:0000313" key="4">
    <source>
        <dbReference type="Proteomes" id="UP000763088"/>
    </source>
</evidence>
<feature type="domain" description="AAA" evidence="1">
    <location>
        <begin position="20"/>
        <end position="151"/>
    </location>
</feature>
<dbReference type="Pfam" id="PF13173">
    <property type="entry name" value="AAA_14"/>
    <property type="match status" value="1"/>
</dbReference>
<dbReference type="GO" id="GO:0005524">
    <property type="term" value="F:ATP binding"/>
    <property type="evidence" value="ECO:0007669"/>
    <property type="project" value="UniProtKB-KW"/>
</dbReference>
<proteinExistence type="predicted"/>
<dbReference type="Pfam" id="PF13635">
    <property type="entry name" value="DUF4143"/>
    <property type="match status" value="1"/>
</dbReference>
<dbReference type="InterPro" id="IPR041682">
    <property type="entry name" value="AAA_14"/>
</dbReference>
<reference evidence="3" key="1">
    <citation type="submission" date="2019-04" db="EMBL/GenBank/DDBJ databases">
        <title>Evolution of Biomass-Degrading Anaerobic Consortia Revealed by Metagenomics.</title>
        <authorList>
            <person name="Peng X."/>
        </authorList>
    </citation>
    <scope>NUCLEOTIDE SEQUENCE</scope>
    <source>
        <strain evidence="3">SIG141</strain>
    </source>
</reference>
<name>A0A928GGK8_XYLRU</name>
<dbReference type="InterPro" id="IPR027417">
    <property type="entry name" value="P-loop_NTPase"/>
</dbReference>
<keyword evidence="3" id="KW-0547">Nucleotide-binding</keyword>
<gene>
    <name evidence="3" type="ORF">E7102_01685</name>
</gene>
<dbReference type="AlphaFoldDB" id="A0A928GGK8"/>
<dbReference type="EMBL" id="SUYD01000002">
    <property type="protein sequence ID" value="MBE6265176.1"/>
    <property type="molecule type" value="Genomic_DNA"/>
</dbReference>
<dbReference type="InterPro" id="IPR025420">
    <property type="entry name" value="DUF4143"/>
</dbReference>
<evidence type="ECO:0000259" key="1">
    <source>
        <dbReference type="Pfam" id="PF13173"/>
    </source>
</evidence>
<comment type="caution">
    <text evidence="3">The sequence shown here is derived from an EMBL/GenBank/DDBJ whole genome shotgun (WGS) entry which is preliminary data.</text>
</comment>
<sequence length="417" mass="48842">MEIKRDVHLRKLIGSKHNGMIKVVTGMRRCGKSYLLFNIFCQHLKEEGIEDDHIIKVDLENRRNKALRDPDALLHYIDSRMTDKQMYYILLDEIQYVNEFEDVLNSYLSIENADVYVTGSNSKFLSKDVITEFRGRGDEIKIAPLCFREFMSVYQGTREKGLEEYMLYGGLPKILDYTTIERKTEYLKGLFKKTYLTDIKERYKIKNDDDLEELIDVVASSIGGLTNPTKLENTFQTVKHSNISHTTIKAYLDILQDVFLIERAVRYDIKGRKYIDTPAKYYFSDLGLRNARINFRQPEETHMMENLIYNELRLRGMSVDVGVVVKNEKDANGVSVRKQLEVDFVCNLGSQRYYIQSALRLPTVEKREQEVRSLKSINDSFRKFVITEDLISRYQDNDGIVYMNIYEFLLDENSLLV</sequence>
<keyword evidence="3" id="KW-0067">ATP-binding</keyword>
<dbReference type="SUPFAM" id="SSF52540">
    <property type="entry name" value="P-loop containing nucleoside triphosphate hydrolases"/>
    <property type="match status" value="1"/>
</dbReference>
<dbReference type="PANTHER" id="PTHR33295">
    <property type="entry name" value="ATPASE"/>
    <property type="match status" value="1"/>
</dbReference>
<dbReference type="Proteomes" id="UP000763088">
    <property type="component" value="Unassembled WGS sequence"/>
</dbReference>
<evidence type="ECO:0000313" key="3">
    <source>
        <dbReference type="EMBL" id="MBE6265176.1"/>
    </source>
</evidence>
<protein>
    <submittedName>
        <fullName evidence="3">ATP-binding protein</fullName>
    </submittedName>
</protein>
<accession>A0A928GGK8</accession>
<organism evidence="3 4">
    <name type="scientific">Xylanibacter ruminicola</name>
    <name type="common">Prevotella ruminicola</name>
    <dbReference type="NCBI Taxonomy" id="839"/>
    <lineage>
        <taxon>Bacteria</taxon>
        <taxon>Pseudomonadati</taxon>
        <taxon>Bacteroidota</taxon>
        <taxon>Bacteroidia</taxon>
        <taxon>Bacteroidales</taxon>
        <taxon>Prevotellaceae</taxon>
        <taxon>Xylanibacter</taxon>
    </lineage>
</organism>
<feature type="domain" description="DUF4143" evidence="2">
    <location>
        <begin position="198"/>
        <end position="356"/>
    </location>
</feature>
<evidence type="ECO:0000259" key="2">
    <source>
        <dbReference type="Pfam" id="PF13635"/>
    </source>
</evidence>